<evidence type="ECO:0000256" key="3">
    <source>
        <dbReference type="ARBA" id="ARBA00022763"/>
    </source>
</evidence>
<evidence type="ECO:0000256" key="2">
    <source>
        <dbReference type="ARBA" id="ARBA00022759"/>
    </source>
</evidence>
<evidence type="ECO:0000313" key="8">
    <source>
        <dbReference type="Proteomes" id="UP000236316"/>
    </source>
</evidence>
<dbReference type="OrthoDB" id="7326at10239"/>
<evidence type="ECO:0000256" key="6">
    <source>
        <dbReference type="ARBA" id="ARBA00023204"/>
    </source>
</evidence>
<dbReference type="InterPro" id="IPR036237">
    <property type="entry name" value="Xyl_isomerase-like_sf"/>
</dbReference>
<dbReference type="NCBIfam" id="TIGR00629">
    <property type="entry name" value="uvde"/>
    <property type="match status" value="1"/>
</dbReference>
<dbReference type="Pfam" id="PF03851">
    <property type="entry name" value="UvdE"/>
    <property type="match status" value="1"/>
</dbReference>
<keyword evidence="6" id="KW-0234">DNA repair</keyword>
<dbReference type="Proteomes" id="UP000236316">
    <property type="component" value="Segment"/>
</dbReference>
<gene>
    <name evidence="7" type="ORF">ORPV_85</name>
</gene>
<dbReference type="Gene3D" id="3.20.20.150">
    <property type="entry name" value="Divalent-metal-dependent TIM barrel enzymes"/>
    <property type="match status" value="1"/>
</dbReference>
<sequence>MTYNMRLGLCCINTKLREKEIFTSRTCRLETAKDKGLTHIVELAKKNIMDLVPMIIWNELNGIKVFRMSSEMFPHVTNPKLFESGLGYSVDMFANELLYIGNIVRTLGHRVTFHPGQFNVIGTKDNDILNKTIMELSSHARILDLMGCDGNSVLVIHGGGVYGNKDETIKRWVKNYNALPDIIKRRLVLENCEKCFTVEDCLRMSSMVDGILPVVLDIHHYQCYSQLHPEVTQESLYTLVPKVVHTWWRKGLRPKFHISEQGTGKIGHHSDYISHIPDIFWDLCQYAAFDLMIEAKAKEQAIIFLYNKYPILRSNQYIPNPYVYNFKEVYPYLF</sequence>
<dbReference type="GO" id="GO:0004519">
    <property type="term" value="F:endonuclease activity"/>
    <property type="evidence" value="ECO:0007669"/>
    <property type="project" value="UniProtKB-KW"/>
</dbReference>
<evidence type="ECO:0000256" key="4">
    <source>
        <dbReference type="ARBA" id="ARBA00022769"/>
    </source>
</evidence>
<keyword evidence="3" id="KW-0227">DNA damage</keyword>
<evidence type="ECO:0000313" key="7">
    <source>
        <dbReference type="EMBL" id="SNW61989.1"/>
    </source>
</evidence>
<keyword evidence="1" id="KW-0540">Nuclease</keyword>
<dbReference type="RefSeq" id="YP_009448291.1">
    <property type="nucleotide sequence ID" value="NC_036594.1"/>
</dbReference>
<reference evidence="7" key="1">
    <citation type="submission" date="2017-08" db="EMBL/GenBank/DDBJ databases">
        <authorList>
            <consortium name="Urmite Genomes"/>
        </authorList>
    </citation>
    <scope>NUCLEOTIDE SEQUENCE [LARGE SCALE GENOMIC DNA]</scope>
    <source>
        <strain evidence="7">IHUMI-LCC2</strain>
    </source>
</reference>
<dbReference type="GO" id="GO:0016787">
    <property type="term" value="F:hydrolase activity"/>
    <property type="evidence" value="ECO:0007669"/>
    <property type="project" value="UniProtKB-KW"/>
</dbReference>
<dbReference type="GO" id="GO:0009411">
    <property type="term" value="P:response to UV"/>
    <property type="evidence" value="ECO:0007669"/>
    <property type="project" value="InterPro"/>
</dbReference>
<keyword evidence="8" id="KW-1185">Reference proteome</keyword>
<proteinExistence type="predicted"/>
<dbReference type="GeneID" id="35382673"/>
<dbReference type="KEGG" id="vg:35382673"/>
<keyword evidence="2 7" id="KW-0255">Endonuclease</keyword>
<keyword evidence="5" id="KW-0378">Hydrolase</keyword>
<dbReference type="GO" id="GO:0006289">
    <property type="term" value="P:nucleotide-excision repair"/>
    <property type="evidence" value="ECO:0007669"/>
    <property type="project" value="InterPro"/>
</dbReference>
<organism evidence="7">
    <name type="scientific">Orpheovirus IHUMI-LCC2</name>
    <dbReference type="NCBI Taxonomy" id="2023057"/>
    <lineage>
        <taxon>Viruses</taxon>
        <taxon>Varidnaviria</taxon>
        <taxon>Bamfordvirae</taxon>
        <taxon>Nucleocytoviricota</taxon>
        <taxon>Megaviricetes</taxon>
        <taxon>Pimascovirales</taxon>
        <taxon>Ocovirineae</taxon>
        <taxon>Orpheoviridae</taxon>
        <taxon>Alphaorpheovirus</taxon>
        <taxon>Alphaorpheovirus massiliense</taxon>
    </lineage>
</organism>
<dbReference type="PANTHER" id="PTHR31290">
    <property type="entry name" value="UV-DAMAGE ENDONUCLEASE"/>
    <property type="match status" value="1"/>
</dbReference>
<keyword evidence="4" id="KW-0228">DNA excision</keyword>
<dbReference type="PANTHER" id="PTHR31290:SF5">
    <property type="entry name" value="UV-DAMAGE ENDONUCLEASE"/>
    <property type="match status" value="1"/>
</dbReference>
<name>A0A2I2L3D9_9VIRU</name>
<evidence type="ECO:0000256" key="5">
    <source>
        <dbReference type="ARBA" id="ARBA00022801"/>
    </source>
</evidence>
<accession>A0A2I2L3D9</accession>
<dbReference type="InterPro" id="IPR004601">
    <property type="entry name" value="UvdE"/>
</dbReference>
<protein>
    <submittedName>
        <fullName evidence="7">UV damage endonuclease UvdE</fullName>
    </submittedName>
</protein>
<dbReference type="EMBL" id="LT906555">
    <property type="protein sequence ID" value="SNW61989.1"/>
    <property type="molecule type" value="Genomic_DNA"/>
</dbReference>
<evidence type="ECO:0000256" key="1">
    <source>
        <dbReference type="ARBA" id="ARBA00022722"/>
    </source>
</evidence>
<dbReference type="SUPFAM" id="SSF51658">
    <property type="entry name" value="Xylose isomerase-like"/>
    <property type="match status" value="1"/>
</dbReference>